<keyword evidence="3" id="KW-0472">Membrane</keyword>
<evidence type="ECO:0000256" key="2">
    <source>
        <dbReference type="SAM" id="MobiDB-lite"/>
    </source>
</evidence>
<dbReference type="Proteomes" id="UP001489004">
    <property type="component" value="Unassembled WGS sequence"/>
</dbReference>
<evidence type="ECO:0000313" key="5">
    <source>
        <dbReference type="EMBL" id="KAK9815741.1"/>
    </source>
</evidence>
<keyword evidence="3" id="KW-1133">Transmembrane helix</keyword>
<organism evidence="5 6">
    <name type="scientific">[Myrmecia] bisecta</name>
    <dbReference type="NCBI Taxonomy" id="41462"/>
    <lineage>
        <taxon>Eukaryota</taxon>
        <taxon>Viridiplantae</taxon>
        <taxon>Chlorophyta</taxon>
        <taxon>core chlorophytes</taxon>
        <taxon>Trebouxiophyceae</taxon>
        <taxon>Trebouxiales</taxon>
        <taxon>Trebouxiaceae</taxon>
        <taxon>Myrmecia</taxon>
    </lineage>
</organism>
<proteinExistence type="predicted"/>
<feature type="transmembrane region" description="Helical" evidence="3">
    <location>
        <begin position="318"/>
        <end position="337"/>
    </location>
</feature>
<feature type="transmembrane region" description="Helical" evidence="3">
    <location>
        <begin position="263"/>
        <end position="284"/>
    </location>
</feature>
<feature type="region of interest" description="Disordered" evidence="2">
    <location>
        <begin position="1"/>
        <end position="20"/>
    </location>
</feature>
<evidence type="ECO:0000256" key="1">
    <source>
        <dbReference type="ARBA" id="ARBA00023170"/>
    </source>
</evidence>
<accession>A0AAW1PPZ5</accession>
<evidence type="ECO:0000256" key="3">
    <source>
        <dbReference type="SAM" id="Phobius"/>
    </source>
</evidence>
<feature type="compositionally biased region" description="Basic and acidic residues" evidence="2">
    <location>
        <begin position="424"/>
        <end position="435"/>
    </location>
</feature>
<keyword evidence="3" id="KW-0812">Transmembrane</keyword>
<dbReference type="EMBL" id="JALJOR010000006">
    <property type="protein sequence ID" value="KAK9815741.1"/>
    <property type="molecule type" value="Genomic_DNA"/>
</dbReference>
<evidence type="ECO:0000259" key="4">
    <source>
        <dbReference type="Pfam" id="PF01590"/>
    </source>
</evidence>
<sequence length="435" mass="46688">MQAQTGEAAGAAPGTPDRASVQKADPAIAARLAVALGGCSSDNELFRVAAEACHQLTGDVCHVSVAILSHKEDVLYFFKLSRELSGTHEHIGSLPLDWSAAGSAVQLKSAVCHGHIANSGRRYVDWQHFRATCGAVAVVSAPLIVADKVLGVLSIASKREDAFAGSLRGVEAVAAVVAPLVGLQRFRRELKSTENLLRRMLPAHTMDRLHELQAPLQHAQPANDFGLLGLVWGADVSCSWWPPFVWLRAPDARRTMWSSMLRVIPAAFCVAALAALLLPVGMLLAGKHDVPGIRCLRTLLSMPRAAVDMFGTCLMRQARWTTVIGTALLLGALLLALQAKFGPVRGAVYGSVHLVNTLLIGGVEKDGFWPNAGGDEFGKGKELYRKRKEAAIAQLIKDNGWDHQTAQHRGGTCMKDLSPAQDGTRMKDLSGWRGT</sequence>
<evidence type="ECO:0000313" key="6">
    <source>
        <dbReference type="Proteomes" id="UP001489004"/>
    </source>
</evidence>
<keyword evidence="1" id="KW-0675">Receptor</keyword>
<feature type="region of interest" description="Disordered" evidence="2">
    <location>
        <begin position="403"/>
        <end position="435"/>
    </location>
</feature>
<name>A0AAW1PPZ5_9CHLO</name>
<dbReference type="Gene3D" id="3.30.450.40">
    <property type="match status" value="1"/>
</dbReference>
<gene>
    <name evidence="5" type="ORF">WJX72_008789</name>
</gene>
<dbReference type="AlphaFoldDB" id="A0AAW1PPZ5"/>
<feature type="compositionally biased region" description="Low complexity" evidence="2">
    <location>
        <begin position="1"/>
        <end position="16"/>
    </location>
</feature>
<reference evidence="5 6" key="1">
    <citation type="journal article" date="2024" name="Nat. Commun.">
        <title>Phylogenomics reveals the evolutionary origins of lichenization in chlorophyte algae.</title>
        <authorList>
            <person name="Puginier C."/>
            <person name="Libourel C."/>
            <person name="Otte J."/>
            <person name="Skaloud P."/>
            <person name="Haon M."/>
            <person name="Grisel S."/>
            <person name="Petersen M."/>
            <person name="Berrin J.G."/>
            <person name="Delaux P.M."/>
            <person name="Dal Grande F."/>
            <person name="Keller J."/>
        </authorList>
    </citation>
    <scope>NUCLEOTIDE SEQUENCE [LARGE SCALE GENOMIC DNA]</scope>
    <source>
        <strain evidence="5 6">SAG 2043</strain>
    </source>
</reference>
<feature type="domain" description="GAF" evidence="4">
    <location>
        <begin position="45"/>
        <end position="166"/>
    </location>
</feature>
<dbReference type="SUPFAM" id="SSF55781">
    <property type="entry name" value="GAF domain-like"/>
    <property type="match status" value="1"/>
</dbReference>
<dbReference type="InterPro" id="IPR029016">
    <property type="entry name" value="GAF-like_dom_sf"/>
</dbReference>
<protein>
    <recommendedName>
        <fullName evidence="4">GAF domain-containing protein</fullName>
    </recommendedName>
</protein>
<dbReference type="Pfam" id="PF01590">
    <property type="entry name" value="GAF"/>
    <property type="match status" value="1"/>
</dbReference>
<dbReference type="InterPro" id="IPR003018">
    <property type="entry name" value="GAF"/>
</dbReference>
<comment type="caution">
    <text evidence="5">The sequence shown here is derived from an EMBL/GenBank/DDBJ whole genome shotgun (WGS) entry which is preliminary data.</text>
</comment>
<keyword evidence="6" id="KW-1185">Reference proteome</keyword>